<dbReference type="InterPro" id="IPR033031">
    <property type="entry name" value="Scc2/Nipped-B"/>
</dbReference>
<name>A0A9W8AT54_9FUNG</name>
<dbReference type="GO" id="GO:1990414">
    <property type="term" value="P:replication-born double-strand break repair via sister chromatid exchange"/>
    <property type="evidence" value="ECO:0007669"/>
    <property type="project" value="TreeGrafter"/>
</dbReference>
<dbReference type="GO" id="GO:0090694">
    <property type="term" value="C:Scc2-Scc4 cohesin loading complex"/>
    <property type="evidence" value="ECO:0007669"/>
    <property type="project" value="TreeGrafter"/>
</dbReference>
<dbReference type="GO" id="GO:0034087">
    <property type="term" value="P:establishment of mitotic sister chromatid cohesion"/>
    <property type="evidence" value="ECO:0007669"/>
    <property type="project" value="TreeGrafter"/>
</dbReference>
<comment type="caution">
    <text evidence="1">The sequence shown here is derived from an EMBL/GenBank/DDBJ whole genome shotgun (WGS) entry which is preliminary data.</text>
</comment>
<dbReference type="AlphaFoldDB" id="A0A9W8AT54"/>
<dbReference type="GO" id="GO:0071169">
    <property type="term" value="P:establishment of protein localization to chromatin"/>
    <property type="evidence" value="ECO:0007669"/>
    <property type="project" value="TreeGrafter"/>
</dbReference>
<evidence type="ECO:0000313" key="2">
    <source>
        <dbReference type="Proteomes" id="UP001151582"/>
    </source>
</evidence>
<dbReference type="Proteomes" id="UP001151582">
    <property type="component" value="Unassembled WGS sequence"/>
</dbReference>
<proteinExistence type="predicted"/>
<dbReference type="GO" id="GO:0003682">
    <property type="term" value="F:chromatin binding"/>
    <property type="evidence" value="ECO:0007669"/>
    <property type="project" value="TreeGrafter"/>
</dbReference>
<evidence type="ECO:0000313" key="1">
    <source>
        <dbReference type="EMBL" id="KAJ1968616.1"/>
    </source>
</evidence>
<dbReference type="Pfam" id="PF20168">
    <property type="entry name" value="PDS5"/>
    <property type="match status" value="1"/>
</dbReference>
<reference evidence="1" key="1">
    <citation type="submission" date="2022-07" db="EMBL/GenBank/DDBJ databases">
        <title>Phylogenomic reconstructions and comparative analyses of Kickxellomycotina fungi.</title>
        <authorList>
            <person name="Reynolds N.K."/>
            <person name="Stajich J.E."/>
            <person name="Barry K."/>
            <person name="Grigoriev I.V."/>
            <person name="Crous P."/>
            <person name="Smith M.E."/>
        </authorList>
    </citation>
    <scope>NUCLEOTIDE SEQUENCE</scope>
    <source>
        <strain evidence="1">RSA 567</strain>
    </source>
</reference>
<feature type="non-terminal residue" evidence="1">
    <location>
        <position position="297"/>
    </location>
</feature>
<gene>
    <name evidence="1" type="primary">SCC2_2</name>
    <name evidence="1" type="ORF">H4R34_006249</name>
</gene>
<dbReference type="InterPro" id="IPR011989">
    <property type="entry name" value="ARM-like"/>
</dbReference>
<protein>
    <submittedName>
        <fullName evidence="1">Sister chromatid cohesion protein 2</fullName>
    </submittedName>
</protein>
<dbReference type="PANTHER" id="PTHR21704:SF18">
    <property type="entry name" value="NIPPED-B-LIKE PROTEIN"/>
    <property type="match status" value="1"/>
</dbReference>
<dbReference type="InterPro" id="IPR016024">
    <property type="entry name" value="ARM-type_fold"/>
</dbReference>
<accession>A0A9W8AT54</accession>
<dbReference type="SUPFAM" id="SSF48371">
    <property type="entry name" value="ARM repeat"/>
    <property type="match status" value="1"/>
</dbReference>
<dbReference type="EMBL" id="JANBQB010002084">
    <property type="protein sequence ID" value="KAJ1968616.1"/>
    <property type="molecule type" value="Genomic_DNA"/>
</dbReference>
<keyword evidence="2" id="KW-1185">Reference proteome</keyword>
<dbReference type="OrthoDB" id="418242at2759"/>
<dbReference type="GO" id="GO:0061775">
    <property type="term" value="F:cohesin loader activity"/>
    <property type="evidence" value="ECO:0007669"/>
    <property type="project" value="InterPro"/>
</dbReference>
<dbReference type="GO" id="GO:0140588">
    <property type="term" value="P:chromatin looping"/>
    <property type="evidence" value="ECO:0007669"/>
    <property type="project" value="InterPro"/>
</dbReference>
<dbReference type="GO" id="GO:0010468">
    <property type="term" value="P:regulation of gene expression"/>
    <property type="evidence" value="ECO:0007669"/>
    <property type="project" value="InterPro"/>
</dbReference>
<sequence>MRQVPSGDISNQTDATAIHHLWDDEKCVVDYFTRAATYTPEITGAASFLLSEWGHGLFASLARATDPNPRDEFDEPMPEILKQLLARFGHWTRHTFQRVRGAARGPSLVPEKSESVEARALAQITLEVLASRQPLFQSFDAILARILAALDLNIVAFRTKALRALGQIINHYPSLLGYLNVKLAINQRLQDSSPAVRDAAIELVSRYLAQRPEITQQYYKPISERILDMGLNVRKRVIRLLRDIYHQSHDAELKVDIADRIAHRTHDEDNNVSLLAYRTIQELWFSPLRSSDMQPDS</sequence>
<organism evidence="1 2">
    <name type="scientific">Dimargaris verticillata</name>
    <dbReference type="NCBI Taxonomy" id="2761393"/>
    <lineage>
        <taxon>Eukaryota</taxon>
        <taxon>Fungi</taxon>
        <taxon>Fungi incertae sedis</taxon>
        <taxon>Zoopagomycota</taxon>
        <taxon>Kickxellomycotina</taxon>
        <taxon>Dimargaritomycetes</taxon>
        <taxon>Dimargaritales</taxon>
        <taxon>Dimargaritaceae</taxon>
        <taxon>Dimargaris</taxon>
    </lineage>
</organism>
<dbReference type="PANTHER" id="PTHR21704">
    <property type="entry name" value="NIPPED-B-LIKE PROTEIN DELANGIN SCC2-RELATED"/>
    <property type="match status" value="1"/>
</dbReference>
<dbReference type="Gene3D" id="1.25.10.10">
    <property type="entry name" value="Leucine-rich Repeat Variant"/>
    <property type="match status" value="1"/>
</dbReference>